<evidence type="ECO:0000313" key="2">
    <source>
        <dbReference type="Proteomes" id="UP000626109"/>
    </source>
</evidence>
<accession>A0A813L2E2</accession>
<dbReference type="EMBL" id="CAJNNW010033966">
    <property type="protein sequence ID" value="CAE8721096.1"/>
    <property type="molecule type" value="Genomic_DNA"/>
</dbReference>
<evidence type="ECO:0000313" key="1">
    <source>
        <dbReference type="EMBL" id="CAE8721096.1"/>
    </source>
</evidence>
<evidence type="ECO:0008006" key="3">
    <source>
        <dbReference type="Google" id="ProtNLM"/>
    </source>
</evidence>
<comment type="caution">
    <text evidence="1">The sequence shown here is derived from an EMBL/GenBank/DDBJ whole genome shotgun (WGS) entry which is preliminary data.</text>
</comment>
<dbReference type="Proteomes" id="UP000626109">
    <property type="component" value="Unassembled WGS sequence"/>
</dbReference>
<dbReference type="GO" id="GO:0055037">
    <property type="term" value="C:recycling endosome"/>
    <property type="evidence" value="ECO:0007669"/>
    <property type="project" value="TreeGrafter"/>
</dbReference>
<gene>
    <name evidence="1" type="ORF">PGLA2088_LOCUS41721</name>
</gene>
<reference evidence="1" key="1">
    <citation type="submission" date="2021-02" db="EMBL/GenBank/DDBJ databases">
        <authorList>
            <person name="Dougan E. K."/>
            <person name="Rhodes N."/>
            <person name="Thang M."/>
            <person name="Chan C."/>
        </authorList>
    </citation>
    <scope>NUCLEOTIDE SEQUENCE</scope>
</reference>
<sequence length="531" mass="57981">MASPSRSLSAHNGHEWIRCLCLVNFDLVEGPRVVETWPEGALSSEEAPVLARISFPDFAPQGWHEEAYMLRYCIGGAWTHGAALFRREWDEASARNQGAQCVICVLSFLAFFGLLASLARTAAEAIATGGGLHELLSCIRAWPAPSELQSRAAWLPLPRYARLLFWRPPEEENDSPLSPLPPLSPPRPCSVWDEAAVFDSQPLDHVARGACAVMPEEEACCRGHGRYGDWNPFCFGEKLELLWSCWELLLAGESLLILGEGPAQASDCALALATLLGPLPLLAEERAGDGGLDLQPHFTVYDAHFQRLRATLASSDTCQMSGMLLGTANPIFRQKPFDNFPYTLDLSEAAPTSPLGPVRELLRGVSGLTSCDGLKRGSLAKYVPGVLRQSPEILGELARIAASGGDDEEVKRAAAQLLLRGHFSEILRNLLEPLKTLFAASYELPVVGMEEAWLQEQNLQPVGRFAEPFCSRSAALALYAALLRGPFGPWLSQYLWSISQHDDVTSTPTSTPSGIFSCVTPNSRRQMGVFL</sequence>
<protein>
    <recommendedName>
        <fullName evidence="3">UDENN domain-containing protein</fullName>
    </recommendedName>
</protein>
<dbReference type="InterPro" id="IPR024224">
    <property type="entry name" value="DENND6"/>
</dbReference>
<name>A0A813L2E2_POLGL</name>
<dbReference type="PANTHER" id="PTHR13677">
    <property type="entry name" value="LD41638P"/>
    <property type="match status" value="1"/>
</dbReference>
<dbReference type="PANTHER" id="PTHR13677:SF0">
    <property type="entry name" value="LD41638P"/>
    <property type="match status" value="1"/>
</dbReference>
<dbReference type="AlphaFoldDB" id="A0A813L2E2"/>
<dbReference type="GO" id="GO:0005085">
    <property type="term" value="F:guanyl-nucleotide exchange factor activity"/>
    <property type="evidence" value="ECO:0007669"/>
    <property type="project" value="InterPro"/>
</dbReference>
<proteinExistence type="predicted"/>
<organism evidence="1 2">
    <name type="scientific">Polarella glacialis</name>
    <name type="common">Dinoflagellate</name>
    <dbReference type="NCBI Taxonomy" id="89957"/>
    <lineage>
        <taxon>Eukaryota</taxon>
        <taxon>Sar</taxon>
        <taxon>Alveolata</taxon>
        <taxon>Dinophyceae</taxon>
        <taxon>Suessiales</taxon>
        <taxon>Suessiaceae</taxon>
        <taxon>Polarella</taxon>
    </lineage>
</organism>